<accession>A0A6G1FF04</accession>
<dbReference type="EMBL" id="SPHZ02000001">
    <property type="protein sequence ID" value="KAF0935548.1"/>
    <property type="molecule type" value="Genomic_DNA"/>
</dbReference>
<organism evidence="2 3">
    <name type="scientific">Oryza meyeriana var. granulata</name>
    <dbReference type="NCBI Taxonomy" id="110450"/>
    <lineage>
        <taxon>Eukaryota</taxon>
        <taxon>Viridiplantae</taxon>
        <taxon>Streptophyta</taxon>
        <taxon>Embryophyta</taxon>
        <taxon>Tracheophyta</taxon>
        <taxon>Spermatophyta</taxon>
        <taxon>Magnoliopsida</taxon>
        <taxon>Liliopsida</taxon>
        <taxon>Poales</taxon>
        <taxon>Poaceae</taxon>
        <taxon>BOP clade</taxon>
        <taxon>Oryzoideae</taxon>
        <taxon>Oryzeae</taxon>
        <taxon>Oryzinae</taxon>
        <taxon>Oryza</taxon>
        <taxon>Oryza meyeriana</taxon>
    </lineage>
</organism>
<dbReference type="Proteomes" id="UP000479710">
    <property type="component" value="Unassembled WGS sequence"/>
</dbReference>
<reference evidence="2 3" key="1">
    <citation type="submission" date="2019-11" db="EMBL/GenBank/DDBJ databases">
        <title>Whole genome sequence of Oryza granulata.</title>
        <authorList>
            <person name="Li W."/>
        </authorList>
    </citation>
    <scope>NUCLEOTIDE SEQUENCE [LARGE SCALE GENOMIC DNA]</scope>
    <source>
        <strain evidence="3">cv. Menghai</strain>
        <tissue evidence="2">Leaf</tissue>
    </source>
</reference>
<protein>
    <recommendedName>
        <fullName evidence="4">DUF834 domain-containing protein</fullName>
    </recommendedName>
</protein>
<proteinExistence type="predicted"/>
<evidence type="ECO:0008006" key="4">
    <source>
        <dbReference type="Google" id="ProtNLM"/>
    </source>
</evidence>
<dbReference type="AlphaFoldDB" id="A0A6G1FF04"/>
<evidence type="ECO:0000313" key="3">
    <source>
        <dbReference type="Proteomes" id="UP000479710"/>
    </source>
</evidence>
<evidence type="ECO:0000313" key="2">
    <source>
        <dbReference type="EMBL" id="KAF0935548.1"/>
    </source>
</evidence>
<evidence type="ECO:0000256" key="1">
    <source>
        <dbReference type="SAM" id="MobiDB-lite"/>
    </source>
</evidence>
<sequence>MANNVEAGGIRQVAQSRGASELGARDQDSQPRGATELGVQGLDDGHPAVPRLGAGGTRSPPAKKRKVGLAAEERPFACLQWGFTGPRPK</sequence>
<comment type="caution">
    <text evidence="2">The sequence shown here is derived from an EMBL/GenBank/DDBJ whole genome shotgun (WGS) entry which is preliminary data.</text>
</comment>
<keyword evidence="3" id="KW-1185">Reference proteome</keyword>
<gene>
    <name evidence="2" type="ORF">E2562_034358</name>
</gene>
<feature type="region of interest" description="Disordered" evidence="1">
    <location>
        <begin position="1"/>
        <end position="68"/>
    </location>
</feature>
<name>A0A6G1FF04_9ORYZ</name>